<evidence type="ECO:0000259" key="4">
    <source>
        <dbReference type="PROSITE" id="PS01124"/>
    </source>
</evidence>
<sequence>MSVAEPVGLRRAVFPLELFFDLRPPPDLLAFAQHTGLPEQPDDSEADPLNASGACTSVIVGPHDRTAVTVHAGIQHGIQIRLDPFGAYSLLRMPLHLISNQLLDFDTVLDIRLSERTAAARTWTRRAAVLDTVLARRIARGPQPDRAVEWAWHRLRATSGRARVAALADRIGWTPRRLTRRFRDQVGLPPKTVARIFRFERAAALLASMRPLSDIAVESGYSDQAHLTRELRALTGRTPSDLRSHSFKPGLRPSA</sequence>
<keyword evidence="6" id="KW-1185">Reference proteome</keyword>
<dbReference type="Gene3D" id="1.10.10.60">
    <property type="entry name" value="Homeodomain-like"/>
    <property type="match status" value="1"/>
</dbReference>
<feature type="domain" description="HTH araC/xylS-type" evidence="4">
    <location>
        <begin position="145"/>
        <end position="245"/>
    </location>
</feature>
<organism evidence="5 6">
    <name type="scientific">Actinomadura meridiana</name>
    <dbReference type="NCBI Taxonomy" id="559626"/>
    <lineage>
        <taxon>Bacteria</taxon>
        <taxon>Bacillati</taxon>
        <taxon>Actinomycetota</taxon>
        <taxon>Actinomycetes</taxon>
        <taxon>Streptosporangiales</taxon>
        <taxon>Thermomonosporaceae</taxon>
        <taxon>Actinomadura</taxon>
    </lineage>
</organism>
<evidence type="ECO:0000313" key="6">
    <source>
        <dbReference type="Proteomes" id="UP001501710"/>
    </source>
</evidence>
<evidence type="ECO:0000256" key="3">
    <source>
        <dbReference type="ARBA" id="ARBA00023163"/>
    </source>
</evidence>
<keyword evidence="1" id="KW-0805">Transcription regulation</keyword>
<keyword evidence="3" id="KW-0804">Transcription</keyword>
<evidence type="ECO:0000256" key="1">
    <source>
        <dbReference type="ARBA" id="ARBA00023015"/>
    </source>
</evidence>
<accession>A0ABP8BS07</accession>
<dbReference type="InterPro" id="IPR050204">
    <property type="entry name" value="AraC_XylS_family_regulators"/>
</dbReference>
<proteinExistence type="predicted"/>
<dbReference type="PANTHER" id="PTHR46796:SF15">
    <property type="entry name" value="BLL1074 PROTEIN"/>
    <property type="match status" value="1"/>
</dbReference>
<dbReference type="InterPro" id="IPR009057">
    <property type="entry name" value="Homeodomain-like_sf"/>
</dbReference>
<dbReference type="InterPro" id="IPR018060">
    <property type="entry name" value="HTH_AraC"/>
</dbReference>
<dbReference type="Proteomes" id="UP001501710">
    <property type="component" value="Unassembled WGS sequence"/>
</dbReference>
<evidence type="ECO:0000256" key="2">
    <source>
        <dbReference type="ARBA" id="ARBA00023125"/>
    </source>
</evidence>
<dbReference type="EMBL" id="BAABAS010000001">
    <property type="protein sequence ID" value="GAA4223870.1"/>
    <property type="molecule type" value="Genomic_DNA"/>
</dbReference>
<gene>
    <name evidence="5" type="ORF">GCM10022254_02070</name>
</gene>
<comment type="caution">
    <text evidence="5">The sequence shown here is derived from an EMBL/GenBank/DDBJ whole genome shotgun (WGS) entry which is preliminary data.</text>
</comment>
<dbReference type="RefSeq" id="WP_344888012.1">
    <property type="nucleotide sequence ID" value="NZ_BAABAS010000001.1"/>
</dbReference>
<dbReference type="Pfam" id="PF12833">
    <property type="entry name" value="HTH_18"/>
    <property type="match status" value="1"/>
</dbReference>
<dbReference type="PANTHER" id="PTHR46796">
    <property type="entry name" value="HTH-TYPE TRANSCRIPTIONAL ACTIVATOR RHAS-RELATED"/>
    <property type="match status" value="1"/>
</dbReference>
<reference evidence="6" key="1">
    <citation type="journal article" date="2019" name="Int. J. Syst. Evol. Microbiol.">
        <title>The Global Catalogue of Microorganisms (GCM) 10K type strain sequencing project: providing services to taxonomists for standard genome sequencing and annotation.</title>
        <authorList>
            <consortium name="The Broad Institute Genomics Platform"/>
            <consortium name="The Broad Institute Genome Sequencing Center for Infectious Disease"/>
            <person name="Wu L."/>
            <person name="Ma J."/>
        </authorList>
    </citation>
    <scope>NUCLEOTIDE SEQUENCE [LARGE SCALE GENOMIC DNA]</scope>
    <source>
        <strain evidence="6">JCM 17440</strain>
    </source>
</reference>
<dbReference type="SUPFAM" id="SSF46689">
    <property type="entry name" value="Homeodomain-like"/>
    <property type="match status" value="1"/>
</dbReference>
<dbReference type="SMART" id="SM00342">
    <property type="entry name" value="HTH_ARAC"/>
    <property type="match status" value="1"/>
</dbReference>
<name>A0ABP8BS07_9ACTN</name>
<keyword evidence="2" id="KW-0238">DNA-binding</keyword>
<dbReference type="PROSITE" id="PS01124">
    <property type="entry name" value="HTH_ARAC_FAMILY_2"/>
    <property type="match status" value="1"/>
</dbReference>
<evidence type="ECO:0000313" key="5">
    <source>
        <dbReference type="EMBL" id="GAA4223870.1"/>
    </source>
</evidence>
<protein>
    <recommendedName>
        <fullName evidence="4">HTH araC/xylS-type domain-containing protein</fullName>
    </recommendedName>
</protein>